<feature type="region of interest" description="Disordered" evidence="1">
    <location>
        <begin position="30"/>
        <end position="116"/>
    </location>
</feature>
<sequence length="547" mass="61049">MKLKQVIMLVLIGLPLDVYCPAEPAAQHEVSYSHETKSSASHTTAAEKSQQAEQQKAQDQKASQEKSSQTDTSAVPVKSSLKSSSTSNKSKSVSFGDDSTQTFTVEEPTAQDVQDQDYDAGTRITDKQINSPYDQATDDNNFHNQFTTHLTAEEFSNLTLDEQNEYLSNANKNLWEGEIASYKAVMKSQKDAAIKLAKDLETEAKSAKTDEDVKIIIKKIDPQGKLTPEVIDEAVQASKIWRNPFNGSAWERFVEVLSRTVSYATKGKPFSKESVESLKKLVTDHADSIKIDKDAKHAEEVKQAKIQELDNQIAVKNDDLEAVNKDISDIQTQITIKQNDIETHVQTNYIIKTRSLGDSQAVIELEAQITQLRSKLIESQKEASKLLQDMRQLEDQKNSMSSQEELFKESESSDVSTSSEKEESLCDTVEACVERIKDPKDSNSLSKILTRVGELAKNPDVMKNLTQDQIDAVNFFVKNGDKIINNFKSLTWSETYSLMKYKDSLPTLKGSKPLDTSVLISKSSKESELVKSEQQQIITQSSSSLFA</sequence>
<organism evidence="2 3">
    <name type="scientific">Candidatus Chromulinivorax destructor</name>
    <dbReference type="NCBI Taxonomy" id="2066483"/>
    <lineage>
        <taxon>Bacteria</taxon>
        <taxon>Candidatus Babelota</taxon>
        <taxon>Candidatus Babeliae</taxon>
        <taxon>Candidatus Babeliales</taxon>
        <taxon>Candidatus Chromulinivoraceae</taxon>
        <taxon>Candidatus Chromulinivorax</taxon>
    </lineage>
</organism>
<gene>
    <name evidence="2" type="ORF">C0J27_04255</name>
</gene>
<feature type="region of interest" description="Disordered" evidence="1">
    <location>
        <begin position="394"/>
        <end position="421"/>
    </location>
</feature>
<evidence type="ECO:0000313" key="3">
    <source>
        <dbReference type="Proteomes" id="UP000254834"/>
    </source>
</evidence>
<dbReference type="EMBL" id="CP025544">
    <property type="protein sequence ID" value="AXK60925.1"/>
    <property type="molecule type" value="Genomic_DNA"/>
</dbReference>
<proteinExistence type="predicted"/>
<protein>
    <submittedName>
        <fullName evidence="2">Uncharacterized protein</fullName>
    </submittedName>
</protein>
<dbReference type="Proteomes" id="UP000254834">
    <property type="component" value="Chromosome"/>
</dbReference>
<name>A0A345ZCA8_9BACT</name>
<reference evidence="2 3" key="1">
    <citation type="submission" date="2017-12" db="EMBL/GenBank/DDBJ databases">
        <title>Chromulinavorax destructans is a abundant pathogen of dominant heterotrophic picoflagllates.</title>
        <authorList>
            <person name="Deeg C.M."/>
            <person name="Zimmer M."/>
            <person name="Suttle C.A."/>
        </authorList>
    </citation>
    <scope>NUCLEOTIDE SEQUENCE [LARGE SCALE GENOMIC DNA]</scope>
    <source>
        <strain evidence="2 3">SeV1</strain>
    </source>
</reference>
<evidence type="ECO:0000313" key="2">
    <source>
        <dbReference type="EMBL" id="AXK60925.1"/>
    </source>
</evidence>
<feature type="compositionally biased region" description="Low complexity" evidence="1">
    <location>
        <begin position="65"/>
        <end position="94"/>
    </location>
</feature>
<keyword evidence="3" id="KW-1185">Reference proteome</keyword>
<dbReference type="KEGG" id="cdes:C0J27_04255"/>
<dbReference type="RefSeq" id="WP_115585940.1">
    <property type="nucleotide sequence ID" value="NZ_CP025544.1"/>
</dbReference>
<accession>A0A345ZCA8</accession>
<evidence type="ECO:0000256" key="1">
    <source>
        <dbReference type="SAM" id="MobiDB-lite"/>
    </source>
</evidence>
<dbReference type="AlphaFoldDB" id="A0A345ZCA8"/>
<feature type="compositionally biased region" description="Low complexity" evidence="1">
    <location>
        <begin position="46"/>
        <end position="55"/>
    </location>
</feature>